<keyword evidence="2" id="KW-0472">Membrane</keyword>
<dbReference type="InterPro" id="IPR051276">
    <property type="entry name" value="Saccharopine_DH-like_oxidrdct"/>
</dbReference>
<dbReference type="AlphaFoldDB" id="A0AAU9TDL1"/>
<evidence type="ECO:0000313" key="5">
    <source>
        <dbReference type="Proteomes" id="UP001153954"/>
    </source>
</evidence>
<comment type="similarity">
    <text evidence="1">Belongs to the saccharopine dehydrogenase family.</text>
</comment>
<dbReference type="PANTHER" id="PTHR12286">
    <property type="entry name" value="SACCHAROPINE DEHYDROGENASE-LIKE OXIDOREDUCTASE"/>
    <property type="match status" value="1"/>
</dbReference>
<dbReference type="Proteomes" id="UP001153954">
    <property type="component" value="Unassembled WGS sequence"/>
</dbReference>
<dbReference type="Pfam" id="PF03435">
    <property type="entry name" value="Sacchrp_dh_NADP"/>
    <property type="match status" value="1"/>
</dbReference>
<dbReference type="GO" id="GO:0005886">
    <property type="term" value="C:plasma membrane"/>
    <property type="evidence" value="ECO:0007669"/>
    <property type="project" value="TreeGrafter"/>
</dbReference>
<organism evidence="4 5">
    <name type="scientific">Euphydryas editha</name>
    <name type="common">Edith's checkerspot</name>
    <dbReference type="NCBI Taxonomy" id="104508"/>
    <lineage>
        <taxon>Eukaryota</taxon>
        <taxon>Metazoa</taxon>
        <taxon>Ecdysozoa</taxon>
        <taxon>Arthropoda</taxon>
        <taxon>Hexapoda</taxon>
        <taxon>Insecta</taxon>
        <taxon>Pterygota</taxon>
        <taxon>Neoptera</taxon>
        <taxon>Endopterygota</taxon>
        <taxon>Lepidoptera</taxon>
        <taxon>Glossata</taxon>
        <taxon>Ditrysia</taxon>
        <taxon>Papilionoidea</taxon>
        <taxon>Nymphalidae</taxon>
        <taxon>Nymphalinae</taxon>
        <taxon>Euphydryas</taxon>
    </lineage>
</organism>
<dbReference type="GO" id="GO:0005739">
    <property type="term" value="C:mitochondrion"/>
    <property type="evidence" value="ECO:0007669"/>
    <property type="project" value="TreeGrafter"/>
</dbReference>
<evidence type="ECO:0000259" key="3">
    <source>
        <dbReference type="Pfam" id="PF03435"/>
    </source>
</evidence>
<evidence type="ECO:0000313" key="4">
    <source>
        <dbReference type="EMBL" id="CAH2085165.1"/>
    </source>
</evidence>
<dbReference type="EMBL" id="CAKOGL010000004">
    <property type="protein sequence ID" value="CAH2085165.1"/>
    <property type="molecule type" value="Genomic_DNA"/>
</dbReference>
<dbReference type="FunFam" id="3.40.50.720:FF:000178">
    <property type="entry name" value="Saccharopine dehydrogenase-like oxidoreductase"/>
    <property type="match status" value="1"/>
</dbReference>
<protein>
    <recommendedName>
        <fullName evidence="3">Saccharopine dehydrogenase NADP binding domain-containing protein</fullName>
    </recommendedName>
</protein>
<accession>A0AAU9TDL1</accession>
<dbReference type="SUPFAM" id="SSF51735">
    <property type="entry name" value="NAD(P)-binding Rossmann-fold domains"/>
    <property type="match status" value="1"/>
</dbReference>
<comment type="caution">
    <text evidence="4">The sequence shown here is derived from an EMBL/GenBank/DDBJ whole genome shotgun (WGS) entry which is preliminary data.</text>
</comment>
<dbReference type="InterPro" id="IPR005097">
    <property type="entry name" value="Sacchrp_dh_NADP-bd"/>
</dbReference>
<sequence length="423" mass="47023">MSRLDLIIFGATGYTGKNAVKEMCRISKNYSSMGLTWGVAGRSEAKLDEVLKEVSKKTDEDLSSIRKVIADVRDEKSLKDMCLQCKVIVNCCGPYRHYGEPVVRAAIEAKSHYVDVSGEPEFMEKMQLLYDEQARDAGVYVISACGFDSIPNDLGVIFLQQNFGGTVNSVESFLTLTGPENVSGETMNYGTWETLVYSMAHYNDLKQLRKKLYPDPLPAFKPKLKSRRVLQAHGPQYTLPFPGSDASVVYRTQRRLYERERARPAQFKAYVTVPSLCTGLLTLLYAALVYAMSWLSWTRSLLLRQPALFSGGIVSRAAPREAAVADTRFQLELRAAGWPPASDHDCPPSKNATVKVSGSNPGYGATVIALLFSAIMILREQDKMPPTGVLTTGYAFRNTTIIKYLNENNIKFEVVTSENEPES</sequence>
<dbReference type="GO" id="GO:0005811">
    <property type="term" value="C:lipid droplet"/>
    <property type="evidence" value="ECO:0007669"/>
    <property type="project" value="TreeGrafter"/>
</dbReference>
<evidence type="ECO:0000256" key="1">
    <source>
        <dbReference type="ARBA" id="ARBA00038048"/>
    </source>
</evidence>
<keyword evidence="2" id="KW-1133">Transmembrane helix</keyword>
<keyword evidence="2" id="KW-0812">Transmembrane</keyword>
<keyword evidence="5" id="KW-1185">Reference proteome</keyword>
<evidence type="ECO:0000256" key="2">
    <source>
        <dbReference type="SAM" id="Phobius"/>
    </source>
</evidence>
<feature type="transmembrane region" description="Helical" evidence="2">
    <location>
        <begin position="361"/>
        <end position="378"/>
    </location>
</feature>
<gene>
    <name evidence="4" type="ORF">EEDITHA_LOCUS1670</name>
</gene>
<reference evidence="4" key="1">
    <citation type="submission" date="2022-03" db="EMBL/GenBank/DDBJ databases">
        <authorList>
            <person name="Tunstrom K."/>
        </authorList>
    </citation>
    <scope>NUCLEOTIDE SEQUENCE</scope>
</reference>
<dbReference type="Gene3D" id="3.40.50.720">
    <property type="entry name" value="NAD(P)-binding Rossmann-like Domain"/>
    <property type="match status" value="1"/>
</dbReference>
<name>A0AAU9TDL1_EUPED</name>
<dbReference type="PANTHER" id="PTHR12286:SF5">
    <property type="entry name" value="SACCHAROPINE DEHYDROGENASE-LIKE OXIDOREDUCTASE"/>
    <property type="match status" value="1"/>
</dbReference>
<feature type="domain" description="Saccharopine dehydrogenase NADP binding" evidence="3">
    <location>
        <begin position="7"/>
        <end position="142"/>
    </location>
</feature>
<feature type="transmembrane region" description="Helical" evidence="2">
    <location>
        <begin position="269"/>
        <end position="292"/>
    </location>
</feature>
<dbReference type="InterPro" id="IPR036291">
    <property type="entry name" value="NAD(P)-bd_dom_sf"/>
</dbReference>
<proteinExistence type="inferred from homology"/>
<dbReference type="GO" id="GO:0009247">
    <property type="term" value="P:glycolipid biosynthetic process"/>
    <property type="evidence" value="ECO:0007669"/>
    <property type="project" value="TreeGrafter"/>
</dbReference>